<evidence type="ECO:0000313" key="7">
    <source>
        <dbReference type="Proteomes" id="UP000077173"/>
    </source>
</evidence>
<protein>
    <recommendedName>
        <fullName evidence="5">Glycoside hydrolase family 5 domain-containing protein</fullName>
    </recommendedName>
</protein>
<evidence type="ECO:0000256" key="1">
    <source>
        <dbReference type="ARBA" id="ARBA00022801"/>
    </source>
</evidence>
<organism evidence="6 7">
    <name type="scientific">Bradyrhizobium neotropicale</name>
    <dbReference type="NCBI Taxonomy" id="1497615"/>
    <lineage>
        <taxon>Bacteria</taxon>
        <taxon>Pseudomonadati</taxon>
        <taxon>Pseudomonadota</taxon>
        <taxon>Alphaproteobacteria</taxon>
        <taxon>Hyphomicrobiales</taxon>
        <taxon>Nitrobacteraceae</taxon>
        <taxon>Bradyrhizobium</taxon>
    </lineage>
</organism>
<keyword evidence="4" id="KW-0732">Signal</keyword>
<gene>
    <name evidence="6" type="ORF">AXW67_10745</name>
</gene>
<keyword evidence="7" id="KW-1185">Reference proteome</keyword>
<evidence type="ECO:0000313" key="6">
    <source>
        <dbReference type="EMBL" id="OAF17257.1"/>
    </source>
</evidence>
<dbReference type="AlphaFoldDB" id="A0A176ZA28"/>
<dbReference type="PANTHER" id="PTHR34142:SF1">
    <property type="entry name" value="GLYCOSIDE HYDROLASE FAMILY 5 DOMAIN-CONTAINING PROTEIN"/>
    <property type="match status" value="1"/>
</dbReference>
<evidence type="ECO:0000259" key="5">
    <source>
        <dbReference type="Pfam" id="PF00150"/>
    </source>
</evidence>
<comment type="caution">
    <text evidence="6">The sequence shown here is derived from an EMBL/GenBank/DDBJ whole genome shotgun (WGS) entry which is preliminary data.</text>
</comment>
<name>A0A176ZA28_9BRAD</name>
<dbReference type="Proteomes" id="UP000077173">
    <property type="component" value="Unassembled WGS sequence"/>
</dbReference>
<dbReference type="InterPro" id="IPR017853">
    <property type="entry name" value="GH"/>
</dbReference>
<reference evidence="6 7" key="1">
    <citation type="submission" date="2016-02" db="EMBL/GenBank/DDBJ databases">
        <title>Draft genome sequence of the strain BR 10247T Bradyrhizobium neotropicale isolated from nodules of Centrolobium paraense.</title>
        <authorList>
            <person name="Simoes-Araujo J.L."/>
            <person name="Barauna A.C."/>
            <person name="Silva K."/>
            <person name="Zilli J.E."/>
        </authorList>
    </citation>
    <scope>NUCLEOTIDE SEQUENCE [LARGE SCALE GENOMIC DNA]</scope>
    <source>
        <strain evidence="6 7">BR 10247</strain>
    </source>
</reference>
<accession>A0A176ZA28</accession>
<evidence type="ECO:0000256" key="4">
    <source>
        <dbReference type="SAM" id="SignalP"/>
    </source>
</evidence>
<sequence>MARDPTAGQFRIVVRYVALVLGLLLPLSATAAQNVTIVGKDFYLDGKPWLPKGIDVEAFNRPLGNYESPSLQESARQLRQYWGPTEIEAIKSVFGAQTIRLTISQPGLDPQSTIYSSTYRDEVLNAIRQARASGFVVIPNMDSQGENGVPNLPCMPNDSTKRAWKTIAPSVINDPGVMFELFNEPCRANWDQARKEWAGEMQGLVDMFRGMGARNILLLDGLGYAQWTNDLFPLVHDSMPNRLALAVHPYFDGLKKEPTTTPESYFRAHFGRDAASYPIIATEWNAVETNGCVDGRLPEIALSLVRYLQHMHIGLIGWAIDSEHGKLVKDHIHFEPTNYDNFQGCSGNKGPSVSGAGRLLAAFPNN</sequence>
<proteinExistence type="inferred from homology"/>
<evidence type="ECO:0000256" key="2">
    <source>
        <dbReference type="ARBA" id="ARBA00023295"/>
    </source>
</evidence>
<feature type="signal peptide" evidence="4">
    <location>
        <begin position="1"/>
        <end position="31"/>
    </location>
</feature>
<dbReference type="Gene3D" id="3.20.20.80">
    <property type="entry name" value="Glycosidases"/>
    <property type="match status" value="1"/>
</dbReference>
<feature type="domain" description="Glycoside hydrolase family 5" evidence="5">
    <location>
        <begin position="91"/>
        <end position="322"/>
    </location>
</feature>
<comment type="similarity">
    <text evidence="3">Belongs to the glycosyl hydrolase 5 (cellulase A) family.</text>
</comment>
<dbReference type="PANTHER" id="PTHR34142">
    <property type="entry name" value="ENDO-BETA-1,4-GLUCANASE A"/>
    <property type="match status" value="1"/>
</dbReference>
<keyword evidence="2 3" id="KW-0326">Glycosidase</keyword>
<feature type="chain" id="PRO_5008055708" description="Glycoside hydrolase family 5 domain-containing protein" evidence="4">
    <location>
        <begin position="32"/>
        <end position="366"/>
    </location>
</feature>
<dbReference type="InterPro" id="IPR001547">
    <property type="entry name" value="Glyco_hydro_5"/>
</dbReference>
<dbReference type="Pfam" id="PF00150">
    <property type="entry name" value="Cellulase"/>
    <property type="match status" value="1"/>
</dbReference>
<dbReference type="GO" id="GO:0004553">
    <property type="term" value="F:hydrolase activity, hydrolyzing O-glycosyl compounds"/>
    <property type="evidence" value="ECO:0007669"/>
    <property type="project" value="InterPro"/>
</dbReference>
<dbReference type="SUPFAM" id="SSF51445">
    <property type="entry name" value="(Trans)glycosidases"/>
    <property type="match status" value="1"/>
</dbReference>
<keyword evidence="1 3" id="KW-0378">Hydrolase</keyword>
<dbReference type="EMBL" id="LSEF01000047">
    <property type="protein sequence ID" value="OAF17257.1"/>
    <property type="molecule type" value="Genomic_DNA"/>
</dbReference>
<dbReference type="GO" id="GO:0009251">
    <property type="term" value="P:glucan catabolic process"/>
    <property type="evidence" value="ECO:0007669"/>
    <property type="project" value="TreeGrafter"/>
</dbReference>
<evidence type="ECO:0000256" key="3">
    <source>
        <dbReference type="RuleBase" id="RU361153"/>
    </source>
</evidence>